<organism evidence="2">
    <name type="scientific">uncultured Caudovirales phage</name>
    <dbReference type="NCBI Taxonomy" id="2100421"/>
    <lineage>
        <taxon>Viruses</taxon>
        <taxon>Duplodnaviria</taxon>
        <taxon>Heunggongvirae</taxon>
        <taxon>Uroviricota</taxon>
        <taxon>Caudoviricetes</taxon>
        <taxon>Peduoviridae</taxon>
        <taxon>Maltschvirus</taxon>
        <taxon>Maltschvirus maltsch</taxon>
    </lineage>
</organism>
<dbReference type="EMBL" id="LR796350">
    <property type="protein sequence ID" value="CAB4139324.1"/>
    <property type="molecule type" value="Genomic_DNA"/>
</dbReference>
<evidence type="ECO:0000256" key="1">
    <source>
        <dbReference type="SAM" id="Phobius"/>
    </source>
</evidence>
<reference evidence="2" key="1">
    <citation type="submission" date="2020-04" db="EMBL/GenBank/DDBJ databases">
        <authorList>
            <person name="Chiriac C."/>
            <person name="Salcher M."/>
            <person name="Ghai R."/>
            <person name="Kavagutti S V."/>
        </authorList>
    </citation>
    <scope>NUCLEOTIDE SEQUENCE</scope>
</reference>
<keyword evidence="1" id="KW-0812">Transmembrane</keyword>
<gene>
    <name evidence="2" type="ORF">UFOVP340_28</name>
</gene>
<accession>A0A6J5LXJ0</accession>
<sequence>MRNPIDFTPLEHYREMDEMAKYQRKLIYRMLLLDIALFALWAAVLMTIVVLILNALKAS</sequence>
<protein>
    <submittedName>
        <fullName evidence="2">Uncharacterized protein</fullName>
    </submittedName>
</protein>
<proteinExistence type="predicted"/>
<keyword evidence="1" id="KW-1133">Transmembrane helix</keyword>
<feature type="transmembrane region" description="Helical" evidence="1">
    <location>
        <begin position="31"/>
        <end position="56"/>
    </location>
</feature>
<evidence type="ECO:0000313" key="2">
    <source>
        <dbReference type="EMBL" id="CAB4139324.1"/>
    </source>
</evidence>
<name>A0A6J5LXJ0_9CAUD</name>
<keyword evidence="1" id="KW-0472">Membrane</keyword>